<dbReference type="EMBL" id="PGVD01000066">
    <property type="protein sequence ID" value="PLR91248.1"/>
    <property type="molecule type" value="Genomic_DNA"/>
</dbReference>
<comment type="caution">
    <text evidence="1">The sequence shown here is derived from an EMBL/GenBank/DDBJ whole genome shotgun (WGS) entry which is preliminary data.</text>
</comment>
<dbReference type="InterPro" id="IPR020037">
    <property type="entry name" value="DUF4312"/>
</dbReference>
<evidence type="ECO:0008006" key="5">
    <source>
        <dbReference type="Google" id="ProtNLM"/>
    </source>
</evidence>
<organism evidence="1 3">
    <name type="scientific">Bacillus canaveralius</name>
    <dbReference type="NCBI Taxonomy" id="1403243"/>
    <lineage>
        <taxon>Bacteria</taxon>
        <taxon>Bacillati</taxon>
        <taxon>Bacillota</taxon>
        <taxon>Bacilli</taxon>
        <taxon>Bacillales</taxon>
        <taxon>Bacillaceae</taxon>
        <taxon>Bacillus</taxon>
    </lineage>
</organism>
<evidence type="ECO:0000313" key="3">
    <source>
        <dbReference type="Proteomes" id="UP000234951"/>
    </source>
</evidence>
<accession>A0A2N5GLT4</accession>
<dbReference type="NCBIfam" id="TIGR03578">
    <property type="entry name" value="EF_0831"/>
    <property type="match status" value="1"/>
</dbReference>
<dbReference type="Proteomes" id="UP000235114">
    <property type="component" value="Unassembled WGS sequence"/>
</dbReference>
<dbReference type="RefSeq" id="WP_101577486.1">
    <property type="nucleotide sequence ID" value="NZ_PGVA01000025.1"/>
</dbReference>
<gene>
    <name evidence="1" type="ORF">CU635_11325</name>
    <name evidence="2" type="ORF">CVD25_19330</name>
</gene>
<proteinExistence type="predicted"/>
<protein>
    <recommendedName>
        <fullName evidence="5">DUF4312 family protein</fullName>
    </recommendedName>
</protein>
<dbReference type="Proteomes" id="UP000234951">
    <property type="component" value="Unassembled WGS sequence"/>
</dbReference>
<reference evidence="2 4" key="2">
    <citation type="submission" date="2017-12" db="EMBL/GenBank/DDBJ databases">
        <title>Comparative Functional Genomics of Dry Heat Resistant strains isolated from the Viking Spacecraft.</title>
        <authorList>
            <person name="Seuylemezian A."/>
            <person name="Cooper K."/>
            <person name="Vaishampayan P."/>
        </authorList>
    </citation>
    <scope>NUCLEOTIDE SEQUENCE [LARGE SCALE GENOMIC DNA]</scope>
    <source>
        <strain evidence="2 4">ATCC 29669</strain>
    </source>
</reference>
<sequence>MEKVIQQKVRVQGTGKTKEHAVNFALGQIQKKVLDEHKVMMIRIEPLGIEVVKAIEQSYIERFMLFFFPRKRQTYKVVLDVTVQCTLLNINDIEFKRIDEPGGVVNGILRKQQMTEK</sequence>
<dbReference type="Pfam" id="PF14189">
    <property type="entry name" value="DUF4312"/>
    <property type="match status" value="1"/>
</dbReference>
<evidence type="ECO:0000313" key="4">
    <source>
        <dbReference type="Proteomes" id="UP000235114"/>
    </source>
</evidence>
<dbReference type="AlphaFoldDB" id="A0A2N5GLT4"/>
<dbReference type="EMBL" id="PGVA01000025">
    <property type="protein sequence ID" value="PLR82625.1"/>
    <property type="molecule type" value="Genomic_DNA"/>
</dbReference>
<reference evidence="1 3" key="1">
    <citation type="submission" date="2017-11" db="EMBL/GenBank/DDBJ databases">
        <title>Comparitive Functional Genomics of Dry Heat Resistant strains isolated from the Viking Spacecraft.</title>
        <authorList>
            <person name="Seuylemezian A."/>
            <person name="Cooper K."/>
            <person name="Vaishampayan P."/>
        </authorList>
    </citation>
    <scope>NUCLEOTIDE SEQUENCE [LARGE SCALE GENOMIC DNA]</scope>
    <source>
        <strain evidence="1 3">M4.6</strain>
    </source>
</reference>
<name>A0A2N5GLT4_9BACI</name>
<keyword evidence="4" id="KW-1185">Reference proteome</keyword>
<dbReference type="OrthoDB" id="4202626at2"/>
<evidence type="ECO:0000313" key="1">
    <source>
        <dbReference type="EMBL" id="PLR82625.1"/>
    </source>
</evidence>
<evidence type="ECO:0000313" key="2">
    <source>
        <dbReference type="EMBL" id="PLR91248.1"/>
    </source>
</evidence>